<accession>A0A927QHJ3</accession>
<dbReference type="GeneID" id="79929209"/>
<gene>
    <name evidence="1" type="ORF">IHE70_01690</name>
</gene>
<protein>
    <submittedName>
        <fullName evidence="1">Uncharacterized protein</fullName>
    </submittedName>
</protein>
<evidence type="ECO:0000313" key="1">
    <source>
        <dbReference type="EMBL" id="MBD9721977.1"/>
    </source>
</evidence>
<organism evidence="1 2">
    <name type="scientific">Streptomyces caniscabiei</name>
    <dbReference type="NCBI Taxonomy" id="2746961"/>
    <lineage>
        <taxon>Bacteria</taxon>
        <taxon>Bacillati</taxon>
        <taxon>Actinomycetota</taxon>
        <taxon>Actinomycetes</taxon>
        <taxon>Kitasatosporales</taxon>
        <taxon>Streptomycetaceae</taxon>
        <taxon>Streptomyces</taxon>
    </lineage>
</organism>
<evidence type="ECO:0000313" key="2">
    <source>
        <dbReference type="Proteomes" id="UP000661025"/>
    </source>
</evidence>
<name>A0A927QHJ3_9ACTN</name>
<reference evidence="1" key="1">
    <citation type="submission" date="2020-09" db="EMBL/GenBank/DDBJ databases">
        <title>Streptomyces canutascabiei sp. nov., which causes potato common scab and is distributed across the world.</title>
        <authorList>
            <person name="Nguyen H.P."/>
            <person name="Weisberg A.J."/>
            <person name="Chang J.H."/>
            <person name="Clarke C.R."/>
        </authorList>
    </citation>
    <scope>NUCLEOTIDE SEQUENCE</scope>
    <source>
        <strain evidence="1">ID-01-6.2a</strain>
    </source>
</reference>
<proteinExistence type="predicted"/>
<dbReference type="AlphaFoldDB" id="A0A927QHJ3"/>
<sequence>MAFYIVSYDNGQKQKLTAHTVEYDIDSEQYIFTDSKGGVVSLSPRSNVLNILRQGDEVTG</sequence>
<dbReference type="Proteomes" id="UP000661025">
    <property type="component" value="Unassembled WGS sequence"/>
</dbReference>
<dbReference type="RefSeq" id="WP_192359080.1">
    <property type="nucleotide sequence ID" value="NZ_CP119182.1"/>
</dbReference>
<comment type="caution">
    <text evidence="1">The sequence shown here is derived from an EMBL/GenBank/DDBJ whole genome shotgun (WGS) entry which is preliminary data.</text>
</comment>
<dbReference type="EMBL" id="JACYXT010000001">
    <property type="protein sequence ID" value="MBD9721977.1"/>
    <property type="molecule type" value="Genomic_DNA"/>
</dbReference>